<dbReference type="SUPFAM" id="SSF111369">
    <property type="entry name" value="HlyD-like secretion proteins"/>
    <property type="match status" value="1"/>
</dbReference>
<organism evidence="3 4">
    <name type="scientific">Pseudomonas mohnii</name>
    <dbReference type="NCBI Taxonomy" id="395600"/>
    <lineage>
        <taxon>Bacteria</taxon>
        <taxon>Pseudomonadati</taxon>
        <taxon>Pseudomonadota</taxon>
        <taxon>Gammaproteobacteria</taxon>
        <taxon>Pseudomonadales</taxon>
        <taxon>Pseudomonadaceae</taxon>
        <taxon>Pseudomonas</taxon>
    </lineage>
</organism>
<keyword evidence="4" id="KW-1185">Reference proteome</keyword>
<feature type="domain" description="CzcB-like barrel-sandwich hybrid" evidence="2">
    <location>
        <begin position="51"/>
        <end position="214"/>
    </location>
</feature>
<dbReference type="Gene3D" id="2.40.30.170">
    <property type="match status" value="1"/>
</dbReference>
<dbReference type="Gene3D" id="2.40.50.100">
    <property type="match status" value="1"/>
</dbReference>
<feature type="coiled-coil region" evidence="1">
    <location>
        <begin position="83"/>
        <end position="126"/>
    </location>
</feature>
<dbReference type="PANTHER" id="PTHR30438:SF2">
    <property type="entry name" value="MEMBRANE PROTEIN"/>
    <property type="match status" value="1"/>
</dbReference>
<evidence type="ECO:0000256" key="1">
    <source>
        <dbReference type="SAM" id="Coils"/>
    </source>
</evidence>
<sequence length="321" mass="34614">MSTHSRSSIFFASSLMVLLMAAGGFGYWKSMHDRLPEGLYVGNGRLEATEVQIASKTPGRLAEVLVDEGDKVTKGQLLARMDTRTLEAQRNQAEAEVLRARENLSAAQANVQLRQSEQLLAQQELKRSQELIKHGFVSGQILDQQQARLDTGVAAVAASKAQVSAVGATIGAAQAQVAMLTSEIDDASLRAPIDGVVQLRMAEPGEVLGAGGRVLLLIDPSDQYMNLYLPASVTGRLAVGDDARILLDALPDRPLPAKINFVAAKSQFTPKEVETRDERQKLVFRVKLRLTDPGALPQAKPGMPGAGYVRTAPIDWPAKLQ</sequence>
<dbReference type="Gene3D" id="1.10.287.470">
    <property type="entry name" value="Helix hairpin bin"/>
    <property type="match status" value="1"/>
</dbReference>
<comment type="caution">
    <text evidence="3">The sequence shown here is derived from an EMBL/GenBank/DDBJ whole genome shotgun (WGS) entry which is preliminary data.</text>
</comment>
<dbReference type="Pfam" id="PF25973">
    <property type="entry name" value="BSH_CzcB"/>
    <property type="match status" value="1"/>
</dbReference>
<accession>A0ABY0Y285</accession>
<protein>
    <submittedName>
        <fullName evidence="3">HlyD family secretion protein</fullName>
    </submittedName>
</protein>
<dbReference type="Proteomes" id="UP000199665">
    <property type="component" value="Unassembled WGS sequence"/>
</dbReference>
<keyword evidence="1" id="KW-0175">Coiled coil</keyword>
<name>A0ABY0Y285_9PSED</name>
<reference evidence="3 4" key="1">
    <citation type="submission" date="2016-10" db="EMBL/GenBank/DDBJ databases">
        <authorList>
            <person name="Varghese N."/>
            <person name="Submissions S."/>
        </authorList>
    </citation>
    <scope>NUCLEOTIDE SEQUENCE [LARGE SCALE GENOMIC DNA]</scope>
    <source>
        <strain evidence="3 4">DSM 18327</strain>
    </source>
</reference>
<evidence type="ECO:0000313" key="4">
    <source>
        <dbReference type="Proteomes" id="UP000199665"/>
    </source>
</evidence>
<proteinExistence type="predicted"/>
<evidence type="ECO:0000313" key="3">
    <source>
        <dbReference type="EMBL" id="SEC81665.1"/>
    </source>
</evidence>
<gene>
    <name evidence="3" type="ORF">SAMN05216205_3345</name>
</gene>
<evidence type="ECO:0000259" key="2">
    <source>
        <dbReference type="Pfam" id="PF25973"/>
    </source>
</evidence>
<dbReference type="InterPro" id="IPR058647">
    <property type="entry name" value="BSH_CzcB-like"/>
</dbReference>
<dbReference type="PANTHER" id="PTHR30438">
    <property type="entry name" value="36 KDA ANTIGEN-RELATED"/>
    <property type="match status" value="1"/>
</dbReference>
<dbReference type="EMBL" id="FNRV01000001">
    <property type="protein sequence ID" value="SEC81665.1"/>
    <property type="molecule type" value="Genomic_DNA"/>
</dbReference>
<dbReference type="RefSeq" id="WP_090466449.1">
    <property type="nucleotide sequence ID" value="NZ_FNRV01000001.1"/>
</dbReference>